<keyword evidence="5" id="KW-0548">Nucleotidyltransferase</keyword>
<comment type="caution">
    <text evidence="15">The sequence shown here is derived from an EMBL/GenBank/DDBJ whole genome shotgun (WGS) entry which is preliminary data.</text>
</comment>
<comment type="similarity">
    <text evidence="1">Belongs to the RdRP family.</text>
</comment>
<keyword evidence="3" id="KW-0696">RNA-directed RNA polymerase</keyword>
<dbReference type="InterPro" id="IPR057493">
    <property type="entry name" value="PH_RdRP-assoc"/>
</dbReference>
<dbReference type="OrthoDB" id="6513042at2759"/>
<dbReference type="Pfam" id="PF05183">
    <property type="entry name" value="RdRP"/>
    <property type="match status" value="1"/>
</dbReference>
<feature type="domain" description="PH-like" evidence="13">
    <location>
        <begin position="125"/>
        <end position="342"/>
    </location>
</feature>
<gene>
    <name evidence="15" type="ORF">CAUJ_LOCUS11916</name>
</gene>
<dbReference type="EMBL" id="CAJGYM010000064">
    <property type="protein sequence ID" value="CAD6195999.1"/>
    <property type="molecule type" value="Genomic_DNA"/>
</dbReference>
<evidence type="ECO:0000256" key="1">
    <source>
        <dbReference type="ARBA" id="ARBA00005762"/>
    </source>
</evidence>
<dbReference type="PANTHER" id="PTHR23079:SF54">
    <property type="entry name" value="RNA-DIRECTED RNA POLYMERASE"/>
    <property type="match status" value="1"/>
</dbReference>
<dbReference type="GO" id="GO:0003968">
    <property type="term" value="F:RNA-directed RNA polymerase activity"/>
    <property type="evidence" value="ECO:0007669"/>
    <property type="project" value="UniProtKB-KW"/>
</dbReference>
<keyword evidence="4" id="KW-0808">Transferase</keyword>
<accession>A0A8S1HLU5</accession>
<dbReference type="InterPro" id="IPR056054">
    <property type="entry name" value="DUF7637"/>
</dbReference>
<feature type="domain" description="DUF7637" evidence="11">
    <location>
        <begin position="5"/>
        <end position="121"/>
    </location>
</feature>
<evidence type="ECO:0000259" key="9">
    <source>
        <dbReference type="Pfam" id="PF05183"/>
    </source>
</evidence>
<dbReference type="Proteomes" id="UP000835052">
    <property type="component" value="Unassembled WGS sequence"/>
</dbReference>
<evidence type="ECO:0000259" key="13">
    <source>
        <dbReference type="Pfam" id="PF25359"/>
    </source>
</evidence>
<dbReference type="EC" id="2.7.7.48" evidence="2"/>
<evidence type="ECO:0000256" key="8">
    <source>
        <dbReference type="ARBA" id="ARBA00048744"/>
    </source>
</evidence>
<dbReference type="PANTHER" id="PTHR23079">
    <property type="entry name" value="RNA-DEPENDENT RNA POLYMERASE"/>
    <property type="match status" value="1"/>
</dbReference>
<dbReference type="GO" id="GO:0031380">
    <property type="term" value="C:nuclear RNA-directed RNA polymerase complex"/>
    <property type="evidence" value="ECO:0007669"/>
    <property type="project" value="TreeGrafter"/>
</dbReference>
<organism evidence="15 16">
    <name type="scientific">Caenorhabditis auriculariae</name>
    <dbReference type="NCBI Taxonomy" id="2777116"/>
    <lineage>
        <taxon>Eukaryota</taxon>
        <taxon>Metazoa</taxon>
        <taxon>Ecdysozoa</taxon>
        <taxon>Nematoda</taxon>
        <taxon>Chromadorea</taxon>
        <taxon>Rhabditida</taxon>
        <taxon>Rhabditina</taxon>
        <taxon>Rhabditomorpha</taxon>
        <taxon>Rhabditoidea</taxon>
        <taxon>Rhabditidae</taxon>
        <taxon>Peloderinae</taxon>
        <taxon>Caenorhabditis</taxon>
    </lineage>
</organism>
<evidence type="ECO:0000313" key="15">
    <source>
        <dbReference type="EMBL" id="CAD6195999.1"/>
    </source>
</evidence>
<dbReference type="Pfam" id="PF25359">
    <property type="entry name" value="PH_met_RdRP"/>
    <property type="match status" value="1"/>
</dbReference>
<keyword evidence="16" id="KW-1185">Reference proteome</keyword>
<evidence type="ECO:0000259" key="12">
    <source>
        <dbReference type="Pfam" id="PF24934"/>
    </source>
</evidence>
<evidence type="ECO:0000256" key="2">
    <source>
        <dbReference type="ARBA" id="ARBA00012494"/>
    </source>
</evidence>
<evidence type="ECO:0000256" key="7">
    <source>
        <dbReference type="ARBA" id="ARBA00023158"/>
    </source>
</evidence>
<evidence type="ECO:0000313" key="16">
    <source>
        <dbReference type="Proteomes" id="UP000835052"/>
    </source>
</evidence>
<name>A0A8S1HLU5_9PELO</name>
<evidence type="ECO:0000259" key="14">
    <source>
        <dbReference type="Pfam" id="PF26253"/>
    </source>
</evidence>
<dbReference type="GO" id="GO:0003723">
    <property type="term" value="F:RNA binding"/>
    <property type="evidence" value="ECO:0007669"/>
    <property type="project" value="UniProtKB-KW"/>
</dbReference>
<feature type="domain" description="RDRP C-terminal head" evidence="14">
    <location>
        <begin position="1142"/>
        <end position="1306"/>
    </location>
</feature>
<evidence type="ECO:0000259" key="11">
    <source>
        <dbReference type="Pfam" id="PF24643"/>
    </source>
</evidence>
<dbReference type="InterPro" id="IPR057596">
    <property type="entry name" value="RDRP_core"/>
</dbReference>
<feature type="domain" description="DUF7636" evidence="10">
    <location>
        <begin position="1516"/>
        <end position="1611"/>
    </location>
</feature>
<feature type="domain" description="DUF7752" evidence="12">
    <location>
        <begin position="1362"/>
        <end position="1465"/>
    </location>
</feature>
<dbReference type="Pfam" id="PF26253">
    <property type="entry name" value="RdRP_head"/>
    <property type="match status" value="1"/>
</dbReference>
<dbReference type="InterPro" id="IPR058752">
    <property type="entry name" value="RDRP_C_head"/>
</dbReference>
<dbReference type="Pfam" id="PF24643">
    <property type="entry name" value="DUF7637"/>
    <property type="match status" value="1"/>
</dbReference>
<keyword evidence="6" id="KW-0694">RNA-binding</keyword>
<evidence type="ECO:0000259" key="10">
    <source>
        <dbReference type="Pfam" id="PF24642"/>
    </source>
</evidence>
<evidence type="ECO:0000256" key="5">
    <source>
        <dbReference type="ARBA" id="ARBA00022695"/>
    </source>
</evidence>
<reference evidence="15" key="1">
    <citation type="submission" date="2020-10" db="EMBL/GenBank/DDBJ databases">
        <authorList>
            <person name="Kikuchi T."/>
        </authorList>
    </citation>
    <scope>NUCLEOTIDE SEQUENCE</scope>
    <source>
        <strain evidence="15">NKZ352</strain>
    </source>
</reference>
<evidence type="ECO:0000256" key="3">
    <source>
        <dbReference type="ARBA" id="ARBA00022484"/>
    </source>
</evidence>
<keyword evidence="7" id="KW-0943">RNA-mediated gene silencing</keyword>
<dbReference type="Pfam" id="PF24642">
    <property type="entry name" value="DUF7636"/>
    <property type="match status" value="1"/>
</dbReference>
<dbReference type="InterPro" id="IPR056053">
    <property type="entry name" value="DUF7636"/>
</dbReference>
<proteinExistence type="inferred from homology"/>
<protein>
    <recommendedName>
        <fullName evidence="2">RNA-directed RNA polymerase</fullName>
        <ecNumber evidence="2">2.7.7.48</ecNumber>
    </recommendedName>
</protein>
<dbReference type="InterPro" id="IPR056654">
    <property type="entry name" value="DUF7752"/>
</dbReference>
<feature type="domain" description="RDRP core" evidence="9">
    <location>
        <begin position="507"/>
        <end position="1112"/>
    </location>
</feature>
<dbReference type="InterPro" id="IPR007855">
    <property type="entry name" value="RDRP"/>
</dbReference>
<evidence type="ECO:0000256" key="4">
    <source>
        <dbReference type="ARBA" id="ARBA00022679"/>
    </source>
</evidence>
<evidence type="ECO:0000256" key="6">
    <source>
        <dbReference type="ARBA" id="ARBA00022884"/>
    </source>
</evidence>
<dbReference type="GO" id="GO:0030422">
    <property type="term" value="P:siRNA processing"/>
    <property type="evidence" value="ECO:0007669"/>
    <property type="project" value="TreeGrafter"/>
</dbReference>
<sequence length="1617" mass="188271">MSVDSEGARGWVKIEIPHSWQDRLDSRSANERIRNLIESQVVKLPPALEMYGMKVLSTSEIQKVEEQDCEAYYEVNFEVTSDHFDKKLLLALQRYFDDINRDGFMPFQRGNLVLHTPVFFSDELKCCMKDLPISAIHFGNLQGGILINHWEVSFWPETHKRLNKDRPDEISMAEADSLFRLFVDFEFDKGDMIIVHYKDREMMDVMDQAKGRKEKQLVTTWYQITIKRQTIRRIICDPLVNDMNGSGRYRIHFDLNCPVLIRRGYFTDARAKESKHAIPTFVRWLHVKRGRDQSQYPNDLAIADSPVFTLDFEETIQAPTIYLLLSRLRLRIGCPIEFSVYPAVDCLYARDSPYHRWTWNQHLRQYLPPTHPSTPHFGHFINSLFPRKKEIQGTRNTDVNKERKFAITYLIECLISRGAVVKDQLLLEEKIWSRFLEIIFYYCTTDHKLCEAALEDLVHMLDGRKRIGSLMKCFDNICKTRLRNKLTNGLTEEEMREGYQRVRKLIFTPTRVIYVAPETLMGNRVLRKYDHDGTRVLRVTFRDDDNTKMRANKTSDLIIDRVVGKYLRDGICVAGRDFGYLGSSNSQMRDNGAYFMEKYSKNDLRDYREAHKKNPPPDFAPKIRDARKALGRFEEVDNIPKMMARLGQCFTQSRLSGVNLKRSSYITTCDLVGGRNKKGDEFTFSDGVGMMSRAFAEEVSKVMQLGKGVPSCFQFRFRGMKGMIAVEPFLDELRVWADRNKLEPLGEEMSWEINCAFRQSQIKFVAKRHERDQVEIVKYSSPVPVALNKPFINILDQVSEMQSMECHRRVTNRIEELLDRQMLGFAQFMVDETSCRNRLKELPRRIDIDYLKPSVFTLSNEPFFRSLIKASIKYSITRQLRKEQIPIPADLGRSMLGVVDETGRLQYGQIFVQYTKNIALKLPPATAAKAVLKGKVLLTKNPCIVSGDVRVFEAVDIPELHHMLDVVVFPQCGPRPHPDEMAGSDLDGDEYSVIWDQDLLLDRNEEPFDFTSDKKKEKFDESDVDRLMREFYIKYLKLDSVGTISNSHLHCSDQYGLNAKVCMNLAKKNCQAVDFTKSGDAPSPLVNVWEKDPDTDEMIPPERPERVPDFSHWQRLFREIKAIDDVLRISEERDEQLEITIDSQIQVPGFEFRLGQAREELAKYNAQLRSLMENYGIRTEGEIFSGCIIEMRNRISEKDQDDMSFYNTNQMLETKVSLLFKKYREQFFEEFGGWQMCTEKSTRAYADELNVLQRTCKDPSMEMQKKAVAYYRACYEEAKTTRENKKLSFAWLAYDVLYTVRLNSILQSDVSTGINPLYTMLESHRDQYIRENFAAFEEYLRFEPDSPFDNRIGQANKILQMYIIIYPGLERVLFLLYEWARRAQLLEKGFKKHHFAFLLILFATRHFGSVDGKAAAIFEKIDEAEYQQGNVNAAPLSELDQSRLLISFLEFLSSRKFRKLVRISFLPIGFFAVFTRNQWIPFHVAALKTFYNMQFNLRFEELPVSTDPAVTSRTIIRESEPFIIELPSNIDESDVRRKLLHFTGLEDVQLRYLKTQKVQENPRYLVTSRGSLEAFYKLRQLVAVKVPLNNSVTGKEISTQLATLRLQKINAGQLSCV</sequence>
<comment type="catalytic activity">
    <reaction evidence="8">
        <text>RNA(n) + a ribonucleoside 5'-triphosphate = RNA(n+1) + diphosphate</text>
        <dbReference type="Rhea" id="RHEA:21248"/>
        <dbReference type="Rhea" id="RHEA-COMP:14527"/>
        <dbReference type="Rhea" id="RHEA-COMP:17342"/>
        <dbReference type="ChEBI" id="CHEBI:33019"/>
        <dbReference type="ChEBI" id="CHEBI:61557"/>
        <dbReference type="ChEBI" id="CHEBI:140395"/>
        <dbReference type="EC" id="2.7.7.48"/>
    </reaction>
</comment>
<dbReference type="Pfam" id="PF24934">
    <property type="entry name" value="DUF7752"/>
    <property type="match status" value="1"/>
</dbReference>